<evidence type="ECO:0000259" key="2">
    <source>
        <dbReference type="Pfam" id="PF03445"/>
    </source>
</evidence>
<dbReference type="SUPFAM" id="SSF48452">
    <property type="entry name" value="TPR-like"/>
    <property type="match status" value="1"/>
</dbReference>
<dbReference type="Gene3D" id="1.25.40.10">
    <property type="entry name" value="Tetratricopeptide repeat domain"/>
    <property type="match status" value="1"/>
</dbReference>
<dbReference type="GO" id="GO:0008773">
    <property type="term" value="F:[protein-PII] uridylyltransferase activity"/>
    <property type="evidence" value="ECO:0007669"/>
    <property type="project" value="InterPro"/>
</dbReference>
<protein>
    <submittedName>
        <fullName evidence="4">Uncharacterized protein LOC109486835</fullName>
    </submittedName>
</protein>
<name>A0A6P5A9L9_BRABE</name>
<dbReference type="OrthoDB" id="10260758at2759"/>
<keyword evidence="3" id="KW-1185">Reference proteome</keyword>
<dbReference type="InterPro" id="IPR011990">
    <property type="entry name" value="TPR-like_helical_dom_sf"/>
</dbReference>
<reference evidence="4" key="1">
    <citation type="submission" date="2025-08" db="UniProtKB">
        <authorList>
            <consortium name="RefSeq"/>
        </authorList>
    </citation>
    <scope>IDENTIFICATION</scope>
    <source>
        <tissue evidence="4">Gonad</tissue>
    </source>
</reference>
<gene>
    <name evidence="4" type="primary">LOC109486835</name>
</gene>
<accession>A0A6P5A9L9</accession>
<dbReference type="InterPro" id="IPR005105">
    <property type="entry name" value="GlnD_Uridyltrans_N"/>
</dbReference>
<organism evidence="3 4">
    <name type="scientific">Branchiostoma belcheri</name>
    <name type="common">Amphioxus</name>
    <dbReference type="NCBI Taxonomy" id="7741"/>
    <lineage>
        <taxon>Eukaryota</taxon>
        <taxon>Metazoa</taxon>
        <taxon>Chordata</taxon>
        <taxon>Cephalochordata</taxon>
        <taxon>Leptocardii</taxon>
        <taxon>Amphioxiformes</taxon>
        <taxon>Branchiostomatidae</taxon>
        <taxon>Branchiostoma</taxon>
    </lineage>
</organism>
<dbReference type="KEGG" id="bbel:109486835"/>
<dbReference type="Proteomes" id="UP000515135">
    <property type="component" value="Unplaced"/>
</dbReference>
<dbReference type="RefSeq" id="XP_019646298.1">
    <property type="nucleotide sequence ID" value="XM_019790739.1"/>
</dbReference>
<feature type="region of interest" description="Disordered" evidence="1">
    <location>
        <begin position="635"/>
        <end position="657"/>
    </location>
</feature>
<evidence type="ECO:0000256" key="1">
    <source>
        <dbReference type="SAM" id="MobiDB-lite"/>
    </source>
</evidence>
<dbReference type="GeneID" id="109486835"/>
<evidence type="ECO:0000313" key="3">
    <source>
        <dbReference type="Proteomes" id="UP000515135"/>
    </source>
</evidence>
<evidence type="ECO:0000313" key="4">
    <source>
        <dbReference type="RefSeq" id="XP_019646298.1"/>
    </source>
</evidence>
<dbReference type="Pfam" id="PF03445">
    <property type="entry name" value="DUF294"/>
    <property type="match status" value="1"/>
</dbReference>
<sequence length="1021" mass="115616">MGNSMSILPPFPGLRDRDGDKKVEDFVLLGEAYVRKGVSSKNGRDFTKASALYNAALVRCRNWAKRQNLIERIKSTESLLLQHVAGLDHAEISSRKDDVAHKITLQKIRLRCQKQLQDIHELCNYSGNPLHCAKTREEEEKRAEKIRALYQQISREMKAFVSDLIQECFLVLGPPPCNYAAIGLGSLAREEMTPYSDLEFAVLLEERERLDNEKAYFRSMTYLLHLKVLNLGETILPSMCIEELSDYNDMSKEQFYDSVTPHGFSFDGCMPWASKTPLGRDETDTKPGLELIMTPREMADVQTMNRSLREGYHLADVLRTATLIKGDQSLVDEYRQAVFDILDSPVSDVDNTTVGQKMALQTLSEDVNLFDPTALHDPSRSGFGLLFGCAYDVKKMIFRLISCTMQSIGLLSSTKCDRLEDILLYLEQRGLITSLVRHNIRIAAAIADELRLKTYVANRGQKELISTLPKFEQKNTNFPKTGQLFYLQQNPDMLHRFYFTSYPYHETMKTVIRNANESGYSTLEGMISSSFPDSGIYDNSPLIRGLMYFDFFEYDKAEECFLDVLKDNPGNRVALWNLLQIYALTHRYSNMKDVLMNSSDSLSAISDVINDNSIDFPGLLASAFGQNPFRLRERANEDTASDGSTEHSPVHSSTEGEEDSAIMCVLKAFLPAIAGDFAEAESSLEQVMKIKEKWGSDEEPSSVYSRMAHTIDLVVGGIYFNLKNYEKCVFHLELGLKYLQTLYGSHSAHPLMSYCFLLLSRSHKELSNHEMAKAMMENARTCSRASLSRGAYGYYSLGAIAISAMDGSENSSRHFGMVQQAADAGMALKFAAHLHINACYVSAVKCIEEKRMPEAAWYYKKLLWYVLELDRQEPHTDILRDCVHFVSYHGLAYATMITENILQNVFPALLSPGSLTRLSSSAEHKSESRTDKPNRRTETSKLVLEYERLLDVYRLRYGHDCDIYMLPFIGLLHTLDGNASKGIEWIFATLELLESLKTLPANFIDLFNVPDVERTAVCSCF</sequence>
<dbReference type="PANTHER" id="PTHR19959:SF119">
    <property type="entry name" value="FUNGAL LIPASE-LIKE DOMAIN-CONTAINING PROTEIN"/>
    <property type="match status" value="1"/>
</dbReference>
<feature type="domain" description="Protein-PII uridylyltransferase N-terminal" evidence="2">
    <location>
        <begin position="143"/>
        <end position="231"/>
    </location>
</feature>
<proteinExistence type="predicted"/>
<dbReference type="AlphaFoldDB" id="A0A6P5A9L9"/>
<dbReference type="PANTHER" id="PTHR19959">
    <property type="entry name" value="KINESIN LIGHT CHAIN"/>
    <property type="match status" value="1"/>
</dbReference>